<evidence type="ECO:0000313" key="1">
    <source>
        <dbReference type="EMBL" id="MEC5425744.1"/>
    </source>
</evidence>
<gene>
    <name evidence="1" type="ORF">QGM71_19935</name>
</gene>
<organism evidence="1 2">
    <name type="scientific">Virgibacillus tibetensis</name>
    <dbReference type="NCBI Taxonomy" id="3042313"/>
    <lineage>
        <taxon>Bacteria</taxon>
        <taxon>Bacillati</taxon>
        <taxon>Bacillota</taxon>
        <taxon>Bacilli</taxon>
        <taxon>Bacillales</taxon>
        <taxon>Bacillaceae</taxon>
        <taxon>Virgibacillus</taxon>
    </lineage>
</organism>
<sequence>MKKLLIFILLLLVFAYSFFATTWTGSYIMLEENWKSHIVFTPEKATNPQQIYEIDKIIYAFKYTPMMSIVCCVLYRC</sequence>
<comment type="caution">
    <text evidence="1">The sequence shown here is derived from an EMBL/GenBank/DDBJ whole genome shotgun (WGS) entry which is preliminary data.</text>
</comment>
<dbReference type="Pfam" id="PF14154">
    <property type="entry name" value="DUF4306"/>
    <property type="match status" value="1"/>
</dbReference>
<protein>
    <submittedName>
        <fullName evidence="1">DUF4306 domain-containing protein</fullName>
    </submittedName>
</protein>
<reference evidence="1 2" key="1">
    <citation type="journal article" date="2024" name="Int. J. Syst. Evol. Microbiol.">
        <title>Virgibacillus tibetensis sp. nov., isolated from salt lake on the Tibetan Plateau of China.</title>
        <authorList>
            <person name="Phurbu D."/>
            <person name="Liu Z.-X."/>
            <person name="Wang R."/>
            <person name="Zheng Y.-Y."/>
            <person name="Liu H.-C."/>
            <person name="Zhou Y.-G."/>
            <person name="Yu Y.-J."/>
            <person name="Li A.-H."/>
        </authorList>
    </citation>
    <scope>NUCLEOTIDE SEQUENCE [LARGE SCALE GENOMIC DNA]</scope>
    <source>
        <strain evidence="1 2">C22-A2</strain>
    </source>
</reference>
<keyword evidence="2" id="KW-1185">Reference proteome</keyword>
<dbReference type="Proteomes" id="UP001335737">
    <property type="component" value="Unassembled WGS sequence"/>
</dbReference>
<dbReference type="InterPro" id="IPR025440">
    <property type="entry name" value="DUF4306"/>
</dbReference>
<dbReference type="RefSeq" id="WP_327609279.1">
    <property type="nucleotide sequence ID" value="NZ_JARZFX010000019.1"/>
</dbReference>
<accession>A0ABU6KKA6</accession>
<name>A0ABU6KKA6_9BACI</name>
<proteinExistence type="predicted"/>
<dbReference type="EMBL" id="JARZFX010000019">
    <property type="protein sequence ID" value="MEC5425744.1"/>
    <property type="molecule type" value="Genomic_DNA"/>
</dbReference>
<evidence type="ECO:0000313" key="2">
    <source>
        <dbReference type="Proteomes" id="UP001335737"/>
    </source>
</evidence>